<comment type="subcellular location">
    <subcellularLocation>
        <location evidence="8">Cytoplasm</location>
    </subcellularLocation>
</comment>
<evidence type="ECO:0000256" key="9">
    <source>
        <dbReference type="RuleBase" id="RU363038"/>
    </source>
</evidence>
<dbReference type="GO" id="GO:0006420">
    <property type="term" value="P:arginyl-tRNA aminoacylation"/>
    <property type="evidence" value="ECO:0007669"/>
    <property type="project" value="UniProtKB-UniRule"/>
</dbReference>
<dbReference type="NCBIfam" id="TIGR00456">
    <property type="entry name" value="argS"/>
    <property type="match status" value="1"/>
</dbReference>
<evidence type="ECO:0000259" key="11">
    <source>
        <dbReference type="SMART" id="SM01016"/>
    </source>
</evidence>
<dbReference type="SUPFAM" id="SSF47323">
    <property type="entry name" value="Anticodon-binding domain of a subclass of class I aminoacyl-tRNA synthetases"/>
    <property type="match status" value="1"/>
</dbReference>
<dbReference type="InterPro" id="IPR036695">
    <property type="entry name" value="Arg-tRNA-synth_N_sf"/>
</dbReference>
<keyword evidence="4 8" id="KW-0067">ATP-binding</keyword>
<reference evidence="12" key="1">
    <citation type="journal article" date="2014" name="Int. J. Syst. Evol. Microbiol.">
        <title>Complete genome sequence of Corynebacterium casei LMG S-19264T (=DSM 44701T), isolated from a smear-ripened cheese.</title>
        <authorList>
            <consortium name="US DOE Joint Genome Institute (JGI-PGF)"/>
            <person name="Walter F."/>
            <person name="Albersmeier A."/>
            <person name="Kalinowski J."/>
            <person name="Ruckert C."/>
        </authorList>
    </citation>
    <scope>NUCLEOTIDE SEQUENCE</scope>
    <source>
        <strain evidence="12">KCTC 42651</strain>
    </source>
</reference>
<dbReference type="PANTHER" id="PTHR11956:SF5">
    <property type="entry name" value="ARGININE--TRNA LIGASE, CYTOPLASMIC"/>
    <property type="match status" value="1"/>
</dbReference>
<dbReference type="GO" id="GO:0005524">
    <property type="term" value="F:ATP binding"/>
    <property type="evidence" value="ECO:0007669"/>
    <property type="project" value="UniProtKB-UniRule"/>
</dbReference>
<dbReference type="Gene3D" id="3.40.50.620">
    <property type="entry name" value="HUPs"/>
    <property type="match status" value="1"/>
</dbReference>
<evidence type="ECO:0000313" key="13">
    <source>
        <dbReference type="Proteomes" id="UP000630353"/>
    </source>
</evidence>
<dbReference type="SMART" id="SM00836">
    <property type="entry name" value="DALR_1"/>
    <property type="match status" value="1"/>
</dbReference>
<comment type="catalytic activity">
    <reaction evidence="7 8">
        <text>tRNA(Arg) + L-arginine + ATP = L-arginyl-tRNA(Arg) + AMP + diphosphate</text>
        <dbReference type="Rhea" id="RHEA:20301"/>
        <dbReference type="Rhea" id="RHEA-COMP:9658"/>
        <dbReference type="Rhea" id="RHEA-COMP:9673"/>
        <dbReference type="ChEBI" id="CHEBI:30616"/>
        <dbReference type="ChEBI" id="CHEBI:32682"/>
        <dbReference type="ChEBI" id="CHEBI:33019"/>
        <dbReference type="ChEBI" id="CHEBI:78442"/>
        <dbReference type="ChEBI" id="CHEBI:78513"/>
        <dbReference type="ChEBI" id="CHEBI:456215"/>
        <dbReference type="EC" id="6.1.1.19"/>
    </reaction>
</comment>
<evidence type="ECO:0000256" key="8">
    <source>
        <dbReference type="HAMAP-Rule" id="MF_00123"/>
    </source>
</evidence>
<dbReference type="InterPro" id="IPR014729">
    <property type="entry name" value="Rossmann-like_a/b/a_fold"/>
</dbReference>
<evidence type="ECO:0000256" key="6">
    <source>
        <dbReference type="ARBA" id="ARBA00023146"/>
    </source>
</evidence>
<dbReference type="Gene3D" id="1.10.730.10">
    <property type="entry name" value="Isoleucyl-tRNA Synthetase, Domain 1"/>
    <property type="match status" value="1"/>
</dbReference>
<dbReference type="InterPro" id="IPR008909">
    <property type="entry name" value="DALR_anticod-bd"/>
</dbReference>
<evidence type="ECO:0000256" key="1">
    <source>
        <dbReference type="ARBA" id="ARBA00005594"/>
    </source>
</evidence>
<dbReference type="HAMAP" id="MF_00123">
    <property type="entry name" value="Arg_tRNA_synth"/>
    <property type="match status" value="1"/>
</dbReference>
<dbReference type="SMART" id="SM01016">
    <property type="entry name" value="Arg_tRNA_synt_N"/>
    <property type="match status" value="1"/>
</dbReference>
<evidence type="ECO:0000256" key="2">
    <source>
        <dbReference type="ARBA" id="ARBA00022598"/>
    </source>
</evidence>
<comment type="caution">
    <text evidence="8">Lacks conserved residue(s) required for the propagation of feature annotation.</text>
</comment>
<dbReference type="PANTHER" id="PTHR11956">
    <property type="entry name" value="ARGINYL-TRNA SYNTHETASE"/>
    <property type="match status" value="1"/>
</dbReference>
<sequence>MNVFNQFREKIQAALQDLAGRQGWPDGLPFDRVTVEPPRDPSHGDIATNAAMLLAKPVGSNPRAIAGPLAEALAALPEVAAAEVAGPGFINLRLAPDVWRAEVSAILATSTAYGNSTLGAGRRVNVEYVSANPTGPLHAAHARGAVFGDALASLLEKAGHAVTREYYINDAGAQVETLARSAHLRYREALGEDIGAIPEGHYPGEYLKEVGQAIAASDGDKWVGRPETEWLEVFRSRAVELMVADIKRDLLDMGIRFDTFSSERALVEVGAVQRALDTLEQRGLVYTGVLEPPKGKVPEDWEPRPQLLFKASEFGDDVDRPLKKSDGSWTYFANDIAYHLDKFLRGSPELIDVLGADHGGYVKRMKAAVTAITGGEGSLDVKLCQLVHLFDGGKPVRMSKRAGTFVTLRDVIDAVGPDVVRFIMLTRRNDQTLDFDYQKVREQSRDNPVFYVQYAHARATSVIRHAGEALPGRDLSDAALAKVPLASLTDPDELGLIKVLAGWPRLVESAAEAHEPHRVAFYLGEVAAAFHGLWNKGKEEARLRFILADDAETTLARLALVRATATVIASGLAVIGVQPVEELRE</sequence>
<protein>
    <recommendedName>
        <fullName evidence="8">Arginine--tRNA ligase</fullName>
        <ecNumber evidence="8">6.1.1.19</ecNumber>
    </recommendedName>
    <alternativeName>
        <fullName evidence="8">Arginyl-tRNA synthetase</fullName>
        <shortName evidence="8">ArgRS</shortName>
    </alternativeName>
</protein>
<keyword evidence="6 8" id="KW-0030">Aminoacyl-tRNA synthetase</keyword>
<comment type="similarity">
    <text evidence="1 8 9">Belongs to the class-I aminoacyl-tRNA synthetase family.</text>
</comment>
<reference evidence="12" key="2">
    <citation type="submission" date="2020-09" db="EMBL/GenBank/DDBJ databases">
        <authorList>
            <person name="Sun Q."/>
            <person name="Kim S."/>
        </authorList>
    </citation>
    <scope>NUCLEOTIDE SEQUENCE</scope>
    <source>
        <strain evidence="12">KCTC 42651</strain>
    </source>
</reference>
<dbReference type="Pfam" id="PF05746">
    <property type="entry name" value="DALR_1"/>
    <property type="match status" value="1"/>
</dbReference>
<evidence type="ECO:0000256" key="4">
    <source>
        <dbReference type="ARBA" id="ARBA00022840"/>
    </source>
</evidence>
<evidence type="ECO:0000313" key="12">
    <source>
        <dbReference type="EMBL" id="GHD48268.1"/>
    </source>
</evidence>
<accession>A0A918XRX9</accession>
<feature type="domain" description="Arginyl tRNA synthetase N-terminal" evidence="11">
    <location>
        <begin position="5"/>
        <end position="94"/>
    </location>
</feature>
<keyword evidence="3 8" id="KW-0547">Nucleotide-binding</keyword>
<evidence type="ECO:0000256" key="3">
    <source>
        <dbReference type="ARBA" id="ARBA00022741"/>
    </source>
</evidence>
<dbReference type="GO" id="GO:0005737">
    <property type="term" value="C:cytoplasm"/>
    <property type="evidence" value="ECO:0007669"/>
    <property type="project" value="UniProtKB-SubCell"/>
</dbReference>
<dbReference type="CDD" id="cd00671">
    <property type="entry name" value="ArgRS_core"/>
    <property type="match status" value="1"/>
</dbReference>
<dbReference type="SUPFAM" id="SSF55190">
    <property type="entry name" value="Arginyl-tRNA synthetase (ArgRS), N-terminal 'additional' domain"/>
    <property type="match status" value="1"/>
</dbReference>
<dbReference type="AlphaFoldDB" id="A0A918XRX9"/>
<dbReference type="InterPro" id="IPR005148">
    <property type="entry name" value="Arg-tRNA-synth_N"/>
</dbReference>
<dbReference type="InterPro" id="IPR035684">
    <property type="entry name" value="ArgRS_core"/>
</dbReference>
<keyword evidence="5 8" id="KW-0648">Protein biosynthesis</keyword>
<dbReference type="InterPro" id="IPR001278">
    <property type="entry name" value="Arg-tRNA-ligase"/>
</dbReference>
<dbReference type="InterPro" id="IPR009080">
    <property type="entry name" value="tRNAsynth_Ia_anticodon-bd"/>
</dbReference>
<keyword evidence="13" id="KW-1185">Reference proteome</keyword>
<dbReference type="Proteomes" id="UP000630353">
    <property type="component" value="Unassembled WGS sequence"/>
</dbReference>
<dbReference type="SUPFAM" id="SSF52374">
    <property type="entry name" value="Nucleotidylyl transferase"/>
    <property type="match status" value="1"/>
</dbReference>
<keyword evidence="2 8" id="KW-0436">Ligase</keyword>
<gene>
    <name evidence="8 12" type="primary">argS</name>
    <name evidence="12" type="ORF">GCM10017083_19140</name>
</gene>
<evidence type="ECO:0000256" key="7">
    <source>
        <dbReference type="ARBA" id="ARBA00049339"/>
    </source>
</evidence>
<keyword evidence="8" id="KW-0963">Cytoplasm</keyword>
<dbReference type="Gene3D" id="3.30.1360.70">
    <property type="entry name" value="Arginyl tRNA synthetase N-terminal domain"/>
    <property type="match status" value="1"/>
</dbReference>
<comment type="subunit">
    <text evidence="8">Monomer.</text>
</comment>
<comment type="caution">
    <text evidence="12">The sequence shown here is derived from an EMBL/GenBank/DDBJ whole genome shotgun (WGS) entry which is preliminary data.</text>
</comment>
<evidence type="ECO:0000259" key="10">
    <source>
        <dbReference type="SMART" id="SM00836"/>
    </source>
</evidence>
<dbReference type="RefSeq" id="WP_189988778.1">
    <property type="nucleotide sequence ID" value="NZ_BMZS01000004.1"/>
</dbReference>
<dbReference type="Pfam" id="PF00750">
    <property type="entry name" value="tRNA-synt_1d"/>
    <property type="match status" value="1"/>
</dbReference>
<proteinExistence type="inferred from homology"/>
<dbReference type="PRINTS" id="PR01038">
    <property type="entry name" value="TRNASYNTHARG"/>
</dbReference>
<feature type="domain" description="DALR anticodon binding" evidence="10">
    <location>
        <begin position="452"/>
        <end position="583"/>
    </location>
</feature>
<evidence type="ECO:0000256" key="5">
    <source>
        <dbReference type="ARBA" id="ARBA00022917"/>
    </source>
</evidence>
<organism evidence="12 13">
    <name type="scientific">Thalassobaculum fulvum</name>
    <dbReference type="NCBI Taxonomy" id="1633335"/>
    <lineage>
        <taxon>Bacteria</taxon>
        <taxon>Pseudomonadati</taxon>
        <taxon>Pseudomonadota</taxon>
        <taxon>Alphaproteobacteria</taxon>
        <taxon>Rhodospirillales</taxon>
        <taxon>Thalassobaculaceae</taxon>
        <taxon>Thalassobaculum</taxon>
    </lineage>
</organism>
<dbReference type="Pfam" id="PF03485">
    <property type="entry name" value="Arg_tRNA_synt_N"/>
    <property type="match status" value="1"/>
</dbReference>
<dbReference type="EC" id="6.1.1.19" evidence="8"/>
<dbReference type="EMBL" id="BMZS01000004">
    <property type="protein sequence ID" value="GHD48268.1"/>
    <property type="molecule type" value="Genomic_DNA"/>
</dbReference>
<name>A0A918XRX9_9PROT</name>
<dbReference type="GO" id="GO:0004814">
    <property type="term" value="F:arginine-tRNA ligase activity"/>
    <property type="evidence" value="ECO:0007669"/>
    <property type="project" value="UniProtKB-UniRule"/>
</dbReference>